<gene>
    <name evidence="7" type="ORF">AtDm6_0230</name>
</gene>
<dbReference type="GeneID" id="89479059"/>
<dbReference type="PATRIC" id="fig|104102.7.peg.228"/>
<evidence type="ECO:0000256" key="1">
    <source>
        <dbReference type="ARBA" id="ARBA00022714"/>
    </source>
</evidence>
<proteinExistence type="predicted"/>
<dbReference type="Proteomes" id="UP000029448">
    <property type="component" value="Unassembled WGS sequence"/>
</dbReference>
<accession>A0A094YWK1</accession>
<dbReference type="SUPFAM" id="SSF55961">
    <property type="entry name" value="Bet v1-like"/>
    <property type="match status" value="1"/>
</dbReference>
<dbReference type="PROSITE" id="PS51296">
    <property type="entry name" value="RIESKE"/>
    <property type="match status" value="1"/>
</dbReference>
<dbReference type="InterPro" id="IPR017941">
    <property type="entry name" value="Rieske_2Fe-2S"/>
</dbReference>
<comment type="caution">
    <text evidence="7">The sequence shown here is derived from an EMBL/GenBank/DDBJ whole genome shotgun (WGS) entry which is preliminary data.</text>
</comment>
<dbReference type="CDD" id="cd08878">
    <property type="entry name" value="RHO_alpha_C_DMO-like"/>
    <property type="match status" value="1"/>
</dbReference>
<dbReference type="Pfam" id="PF19301">
    <property type="entry name" value="LigXa_C"/>
    <property type="match status" value="1"/>
</dbReference>
<feature type="domain" description="Rieske" evidence="6">
    <location>
        <begin position="27"/>
        <end position="133"/>
    </location>
</feature>
<protein>
    <recommendedName>
        <fullName evidence="6">Rieske domain-containing protein</fullName>
    </recommendedName>
</protein>
<dbReference type="GO" id="GO:0046872">
    <property type="term" value="F:metal ion binding"/>
    <property type="evidence" value="ECO:0007669"/>
    <property type="project" value="UniProtKB-KW"/>
</dbReference>
<dbReference type="GO" id="GO:0051537">
    <property type="term" value="F:2 iron, 2 sulfur cluster binding"/>
    <property type="evidence" value="ECO:0007669"/>
    <property type="project" value="UniProtKB-KW"/>
</dbReference>
<sequence length="444" mass="50062">MMSAEQNAVITQTSAGSPAGALLRQYWQPAALAVELDGERAIRPVKLLGQDLVLFRDEDGRLGLIDRDCPHRGADLAFGRLEDGGLRCPFHGWLFNTKGDCLQTPAEPKDSRLCERIKQQSYPVIERSGIIFAYLGEGEPPAFADLDCFVAPDSHVFAFKGLIECNWLQALEVGMDPAHASFLHRFFEDDDQSGVYGRQFRATSADSDIPMTRVLREFDCPTIEVEKTSSGLRLKAYRKISEASTHVRVTNVLFPQAFVIPLSSEMTITQWHVPIDDTNCYWYAIFTSFTKAVDKEEMRAQRLKLYTLPDYRPRVGRFNDYGFDPYEQAHKTYTGMGDDINVHDQWAIESQGAVQDRTREHLGQTDKGIVAYRRLLLEAIRKVEAGERPLMVLTPEEASAIRGPSTMDGIGPTGQSEEYWRDVDARRRGGASWLTENQVAQEKN</sequence>
<dbReference type="Pfam" id="PF00355">
    <property type="entry name" value="Rieske"/>
    <property type="match status" value="1"/>
</dbReference>
<evidence type="ECO:0000256" key="5">
    <source>
        <dbReference type="ARBA" id="ARBA00023014"/>
    </source>
</evidence>
<keyword evidence="8" id="KW-1185">Reference proteome</keyword>
<reference evidence="7 8" key="1">
    <citation type="submission" date="2014-06" db="EMBL/GenBank/DDBJ databases">
        <title>Functional and comparative genomic analyses of the Drosophila gut microbiota identify candidate symbiosis factors.</title>
        <authorList>
            <person name="Newell P.D."/>
            <person name="Chaston J.M."/>
            <person name="Douglas A.E."/>
        </authorList>
    </citation>
    <scope>NUCLEOTIDE SEQUENCE [LARGE SCALE GENOMIC DNA]</scope>
    <source>
        <strain evidence="7 8">DmCS_006</strain>
    </source>
</reference>
<dbReference type="InterPro" id="IPR036922">
    <property type="entry name" value="Rieske_2Fe-2S_sf"/>
</dbReference>
<keyword evidence="1" id="KW-0001">2Fe-2S</keyword>
<evidence type="ECO:0000313" key="7">
    <source>
        <dbReference type="EMBL" id="KGB26360.1"/>
    </source>
</evidence>
<dbReference type="SUPFAM" id="SSF50022">
    <property type="entry name" value="ISP domain"/>
    <property type="match status" value="1"/>
</dbReference>
<dbReference type="InterPro" id="IPR050584">
    <property type="entry name" value="Cholesterol_7-desaturase"/>
</dbReference>
<evidence type="ECO:0000313" key="8">
    <source>
        <dbReference type="Proteomes" id="UP000029448"/>
    </source>
</evidence>
<evidence type="ECO:0000256" key="4">
    <source>
        <dbReference type="ARBA" id="ARBA00023004"/>
    </source>
</evidence>
<evidence type="ECO:0000259" key="6">
    <source>
        <dbReference type="PROSITE" id="PS51296"/>
    </source>
</evidence>
<keyword evidence="4" id="KW-0408">Iron</keyword>
<name>A0A094YWK1_9PROT</name>
<dbReference type="PANTHER" id="PTHR21266:SF59">
    <property type="entry name" value="BLR4922 PROTEIN"/>
    <property type="match status" value="1"/>
</dbReference>
<dbReference type="PANTHER" id="PTHR21266">
    <property type="entry name" value="IRON-SULFUR DOMAIN CONTAINING PROTEIN"/>
    <property type="match status" value="1"/>
</dbReference>
<dbReference type="GO" id="GO:0016491">
    <property type="term" value="F:oxidoreductase activity"/>
    <property type="evidence" value="ECO:0007669"/>
    <property type="project" value="UniProtKB-KW"/>
</dbReference>
<dbReference type="Gene3D" id="2.102.10.10">
    <property type="entry name" value="Rieske [2Fe-2S] iron-sulphur domain"/>
    <property type="match status" value="1"/>
</dbReference>
<keyword evidence="3" id="KW-0560">Oxidoreductase</keyword>
<dbReference type="STRING" id="104102.AtDm6_0230"/>
<evidence type="ECO:0000256" key="2">
    <source>
        <dbReference type="ARBA" id="ARBA00022723"/>
    </source>
</evidence>
<dbReference type="RefSeq" id="WP_035377382.1">
    <property type="nucleotide sequence ID" value="NZ_JACAOJ010000025.1"/>
</dbReference>
<dbReference type="Gene3D" id="3.90.380.10">
    <property type="entry name" value="Naphthalene 1,2-dioxygenase Alpha Subunit, Chain A, domain 1"/>
    <property type="match status" value="1"/>
</dbReference>
<organism evidence="7 8">
    <name type="scientific">Acetobacter tropicalis</name>
    <dbReference type="NCBI Taxonomy" id="104102"/>
    <lineage>
        <taxon>Bacteria</taxon>
        <taxon>Pseudomonadati</taxon>
        <taxon>Pseudomonadota</taxon>
        <taxon>Alphaproteobacteria</taxon>
        <taxon>Acetobacterales</taxon>
        <taxon>Acetobacteraceae</taxon>
        <taxon>Acetobacter</taxon>
    </lineage>
</organism>
<dbReference type="CDD" id="cd03479">
    <property type="entry name" value="Rieske_RO_Alpha_PhDO_like"/>
    <property type="match status" value="1"/>
</dbReference>
<dbReference type="AlphaFoldDB" id="A0A094YWK1"/>
<keyword evidence="5" id="KW-0411">Iron-sulfur</keyword>
<keyword evidence="2" id="KW-0479">Metal-binding</keyword>
<dbReference type="EMBL" id="JOKM01000010">
    <property type="protein sequence ID" value="KGB26360.1"/>
    <property type="molecule type" value="Genomic_DNA"/>
</dbReference>
<dbReference type="InterPro" id="IPR045623">
    <property type="entry name" value="LigXa_C"/>
</dbReference>
<evidence type="ECO:0000256" key="3">
    <source>
        <dbReference type="ARBA" id="ARBA00023002"/>
    </source>
</evidence>